<gene>
    <name evidence="1" type="ORF">CcarbDRAFT_4094</name>
</gene>
<organism evidence="1 2">
    <name type="scientific">Clostridium carboxidivorans P7</name>
    <dbReference type="NCBI Taxonomy" id="536227"/>
    <lineage>
        <taxon>Bacteria</taxon>
        <taxon>Bacillati</taxon>
        <taxon>Bacillota</taxon>
        <taxon>Clostridia</taxon>
        <taxon>Eubacteriales</taxon>
        <taxon>Clostridiaceae</taxon>
        <taxon>Clostridium</taxon>
    </lineage>
</organism>
<name>C6PZ77_9CLOT</name>
<dbReference type="EMBL" id="ACVI01000089">
    <property type="protein sequence ID" value="EET85475.1"/>
    <property type="molecule type" value="Genomic_DNA"/>
</dbReference>
<evidence type="ECO:0000313" key="2">
    <source>
        <dbReference type="Proteomes" id="UP000004198"/>
    </source>
</evidence>
<dbReference type="STRING" id="536227.Ccar_17450"/>
<reference evidence="1 2" key="1">
    <citation type="submission" date="2009-06" db="EMBL/GenBank/DDBJ databases">
        <title>The draft genome of Clostridium carboxidivorans P7.</title>
        <authorList>
            <consortium name="US DOE Joint Genome Institute (JGI-PGF)"/>
            <person name="Lucas S."/>
            <person name="Copeland A."/>
            <person name="Lapidus A."/>
            <person name="Glavina del Rio T."/>
            <person name="Tice H."/>
            <person name="Bruce D."/>
            <person name="Goodwin L."/>
            <person name="Pitluck S."/>
            <person name="Larimer F."/>
            <person name="Land M.L."/>
            <person name="Hauser L."/>
            <person name="Hemme C.L."/>
        </authorList>
    </citation>
    <scope>NUCLEOTIDE SEQUENCE [LARGE SCALE GENOMIC DNA]</scope>
    <source>
        <strain evidence="1 2">P7</strain>
    </source>
</reference>
<proteinExistence type="predicted"/>
<comment type="caution">
    <text evidence="1">The sequence shown here is derived from an EMBL/GenBank/DDBJ whole genome shotgun (WGS) entry which is preliminary data.</text>
</comment>
<evidence type="ECO:0000313" key="1">
    <source>
        <dbReference type="EMBL" id="EET85475.1"/>
    </source>
</evidence>
<dbReference type="Proteomes" id="UP000004198">
    <property type="component" value="Unassembled WGS sequence"/>
</dbReference>
<protein>
    <submittedName>
        <fullName evidence="1">Uncharacterized protein</fullName>
    </submittedName>
</protein>
<dbReference type="RefSeq" id="WP_007062979.1">
    <property type="nucleotide sequence ID" value="NZ_ACVI01000089.1"/>
</dbReference>
<dbReference type="AlphaFoldDB" id="C6PZ77"/>
<dbReference type="InterPro" id="IPR014199">
    <property type="entry name" value="Spore_YtxC"/>
</dbReference>
<dbReference type="eggNOG" id="ENOG5031S9P">
    <property type="taxonomic scope" value="Bacteria"/>
</dbReference>
<dbReference type="Pfam" id="PF08812">
    <property type="entry name" value="YtxC"/>
    <property type="match status" value="1"/>
</dbReference>
<keyword evidence="2" id="KW-1185">Reference proteome</keyword>
<feature type="non-terminal residue" evidence="1">
    <location>
        <position position="141"/>
    </location>
</feature>
<sequence>MMLLLTVVYDNDKEKVIDGINNIKEYFKNKNIVIGISESIESNTHFVKIFCNEELNDRLSNMFNVNIANMLYEIVIDEFYKKDMEMFLCDTYFFLRHDEIKEIRENSIKVLKGKESIIDENSIYYMNKRNTIIDKIVECIV</sequence>
<accession>C6PZ77</accession>